<proteinExistence type="predicted"/>
<dbReference type="KEGG" id="ctp:CTRG_00335"/>
<dbReference type="eggNOG" id="ENOG502RQK7">
    <property type="taxonomic scope" value="Eukaryota"/>
</dbReference>
<dbReference type="OrthoDB" id="4011042at2759"/>
<dbReference type="EMBL" id="GG692395">
    <property type="protein sequence ID" value="EER35596.1"/>
    <property type="molecule type" value="Genomic_DNA"/>
</dbReference>
<sequence length="184" mass="21725">MATICDSFSKLLQLYHDSLFELVTTYDLYLSYKIRQIVTLLNLEFNLSTSTKEKLEKGWMVLQNSIMLKEQQLWNRRKILNETMSLMVNNGHITNKQMFEFNHNIVYELQMVQIKFDDLIESGSEDMVVIDGSTGDAQEIIIELSSLDTDPQLFTRILMLHSRLINKYYIIKRKLNRSWLPYAD</sequence>
<organism evidence="1 2">
    <name type="scientific">Candida tropicalis (strain ATCC MYA-3404 / T1)</name>
    <name type="common">Yeast</name>
    <dbReference type="NCBI Taxonomy" id="294747"/>
    <lineage>
        <taxon>Eukaryota</taxon>
        <taxon>Fungi</taxon>
        <taxon>Dikarya</taxon>
        <taxon>Ascomycota</taxon>
        <taxon>Saccharomycotina</taxon>
        <taxon>Pichiomycetes</taxon>
        <taxon>Debaryomycetaceae</taxon>
        <taxon>Candida/Lodderomyces clade</taxon>
        <taxon>Candida</taxon>
    </lineage>
</organism>
<protein>
    <submittedName>
        <fullName evidence="1">Uncharacterized protein</fullName>
    </submittedName>
</protein>
<evidence type="ECO:0000313" key="1">
    <source>
        <dbReference type="EMBL" id="EER35596.1"/>
    </source>
</evidence>
<dbReference type="VEuPathDB" id="FungiDB:CTRG_00335"/>
<dbReference type="Proteomes" id="UP000002037">
    <property type="component" value="Unassembled WGS sequence"/>
</dbReference>
<dbReference type="HOGENOM" id="CLU_1366072_0_0_1"/>
<reference evidence="1 2" key="1">
    <citation type="journal article" date="2009" name="Nature">
        <title>Evolution of pathogenicity and sexual reproduction in eight Candida genomes.</title>
        <authorList>
            <person name="Butler G."/>
            <person name="Rasmussen M.D."/>
            <person name="Lin M.F."/>
            <person name="Santos M.A."/>
            <person name="Sakthikumar S."/>
            <person name="Munro C.A."/>
            <person name="Rheinbay E."/>
            <person name="Grabherr M."/>
            <person name="Forche A."/>
            <person name="Reedy J.L."/>
            <person name="Agrafioti I."/>
            <person name="Arnaud M.B."/>
            <person name="Bates S."/>
            <person name="Brown A.J."/>
            <person name="Brunke S."/>
            <person name="Costanzo M.C."/>
            <person name="Fitzpatrick D.A."/>
            <person name="de Groot P.W."/>
            <person name="Harris D."/>
            <person name="Hoyer L.L."/>
            <person name="Hube B."/>
            <person name="Klis F.M."/>
            <person name="Kodira C."/>
            <person name="Lennard N."/>
            <person name="Logue M.E."/>
            <person name="Martin R."/>
            <person name="Neiman A.M."/>
            <person name="Nikolaou E."/>
            <person name="Quail M.A."/>
            <person name="Quinn J."/>
            <person name="Santos M.C."/>
            <person name="Schmitzberger F.F."/>
            <person name="Sherlock G."/>
            <person name="Shah P."/>
            <person name="Silverstein K.A."/>
            <person name="Skrzypek M.S."/>
            <person name="Soll D."/>
            <person name="Staggs R."/>
            <person name="Stansfield I."/>
            <person name="Stumpf M.P."/>
            <person name="Sudbery P.E."/>
            <person name="Srikantha T."/>
            <person name="Zeng Q."/>
            <person name="Berman J."/>
            <person name="Berriman M."/>
            <person name="Heitman J."/>
            <person name="Gow N.A."/>
            <person name="Lorenz M.C."/>
            <person name="Birren B.W."/>
            <person name="Kellis M."/>
            <person name="Cuomo C.A."/>
        </authorList>
    </citation>
    <scope>NUCLEOTIDE SEQUENCE [LARGE SCALE GENOMIC DNA]</scope>
    <source>
        <strain evidence="2">ATCC MYA-3404 / T1</strain>
    </source>
</reference>
<keyword evidence="2" id="KW-1185">Reference proteome</keyword>
<gene>
    <name evidence="1" type="ORF">CTRG_00335</name>
</gene>
<dbReference type="RefSeq" id="XP_002545554.1">
    <property type="nucleotide sequence ID" value="XM_002545508.1"/>
</dbReference>
<dbReference type="GeneID" id="8297647"/>
<evidence type="ECO:0000313" key="2">
    <source>
        <dbReference type="Proteomes" id="UP000002037"/>
    </source>
</evidence>
<accession>C5M2P6</accession>
<dbReference type="AlphaFoldDB" id="C5M2P6"/>
<name>C5M2P6_CANTT</name>